<dbReference type="EC" id="3.1.2.6" evidence="5"/>
<sequence>MLRLASKRTQFRMVHVDVIKALEDNYMYAFRNNENDTRILVVDPVEPKKLEQFAAERKLNIQGALVTHHHWDHAGGTPEFRKIHPDANAVPIFGGDTRIENVSTLVKHNEVYDVAGMKIKCLSTPCHTSGHICYHVTSDDGHGVVFTGDTLFIAGCGKFFEGTAPEMHRNLNDVLAKLPDETKVYPGHEYTLSNLKFAKECEPNNKDIEQKLAWSAEKKAKKEVTVPSTIGEEKRINPFMRVAASEEIRKFIGTEDMIEGMKRLREAKNNFRADI</sequence>
<dbReference type="InterPro" id="IPR017782">
    <property type="entry name" value="Hydroxyacylglutathione_Hdrlase"/>
</dbReference>
<evidence type="ECO:0000256" key="7">
    <source>
        <dbReference type="ARBA" id="ARBA00022801"/>
    </source>
</evidence>
<dbReference type="GO" id="GO:0019243">
    <property type="term" value="P:methylglyoxal catabolic process to D-lactate via S-lactoyl-glutathione"/>
    <property type="evidence" value="ECO:0007669"/>
    <property type="project" value="InterPro"/>
</dbReference>
<comment type="caution">
    <text evidence="11">The sequence shown here is derived from an EMBL/GenBank/DDBJ whole genome shotgun (WGS) entry which is preliminary data.</text>
</comment>
<dbReference type="EMBL" id="CADEPM010000004">
    <property type="protein sequence ID" value="CAB3403843.1"/>
    <property type="molecule type" value="Genomic_DNA"/>
</dbReference>
<dbReference type="InterPro" id="IPR032282">
    <property type="entry name" value="HAGH_C"/>
</dbReference>
<evidence type="ECO:0000256" key="1">
    <source>
        <dbReference type="ARBA" id="ARBA00001623"/>
    </source>
</evidence>
<evidence type="ECO:0000259" key="10">
    <source>
        <dbReference type="SMART" id="SM00849"/>
    </source>
</evidence>
<dbReference type="GO" id="GO:0004416">
    <property type="term" value="F:hydroxyacylglutathione hydrolase activity"/>
    <property type="evidence" value="ECO:0007669"/>
    <property type="project" value="UniProtKB-EC"/>
</dbReference>
<dbReference type="InterPro" id="IPR036866">
    <property type="entry name" value="RibonucZ/Hydroxyglut_hydro"/>
</dbReference>
<dbReference type="PIRSF" id="PIRSF005457">
    <property type="entry name" value="Glx"/>
    <property type="match status" value="1"/>
</dbReference>
<comment type="pathway">
    <text evidence="3">Secondary metabolite metabolism; methylglyoxal degradation; (R)-lactate from methylglyoxal: step 2/2.</text>
</comment>
<keyword evidence="8" id="KW-0862">Zinc</keyword>
<protein>
    <recommendedName>
        <fullName evidence="5">hydroxyacylglutathione hydrolase</fullName>
        <ecNumber evidence="5">3.1.2.6</ecNumber>
    </recommendedName>
    <alternativeName>
        <fullName evidence="9">Glyoxalase II</fullName>
    </alternativeName>
</protein>
<dbReference type="NCBIfam" id="TIGR03413">
    <property type="entry name" value="GSH_gloB"/>
    <property type="match status" value="1"/>
</dbReference>
<dbReference type="GO" id="GO:0046872">
    <property type="term" value="F:metal ion binding"/>
    <property type="evidence" value="ECO:0007669"/>
    <property type="project" value="UniProtKB-KW"/>
</dbReference>
<dbReference type="AlphaFoldDB" id="A0A8S1ERL8"/>
<gene>
    <name evidence="11" type="ORF">CBOVIS_LOCUS6254</name>
</gene>
<evidence type="ECO:0000313" key="12">
    <source>
        <dbReference type="Proteomes" id="UP000494206"/>
    </source>
</evidence>
<dbReference type="InterPro" id="IPR001279">
    <property type="entry name" value="Metallo-B-lactamas"/>
</dbReference>
<reference evidence="11 12" key="1">
    <citation type="submission" date="2020-04" db="EMBL/GenBank/DDBJ databases">
        <authorList>
            <person name="Laetsch R D."/>
            <person name="Stevens L."/>
            <person name="Kumar S."/>
            <person name="Blaxter L. M."/>
        </authorList>
    </citation>
    <scope>NUCLEOTIDE SEQUENCE [LARGE SCALE GENOMIC DNA]</scope>
</reference>
<dbReference type="Pfam" id="PF16123">
    <property type="entry name" value="HAGH_C"/>
    <property type="match status" value="1"/>
</dbReference>
<organism evidence="11 12">
    <name type="scientific">Caenorhabditis bovis</name>
    <dbReference type="NCBI Taxonomy" id="2654633"/>
    <lineage>
        <taxon>Eukaryota</taxon>
        <taxon>Metazoa</taxon>
        <taxon>Ecdysozoa</taxon>
        <taxon>Nematoda</taxon>
        <taxon>Chromadorea</taxon>
        <taxon>Rhabditida</taxon>
        <taxon>Rhabditina</taxon>
        <taxon>Rhabditomorpha</taxon>
        <taxon>Rhabditoidea</taxon>
        <taxon>Rhabditidae</taxon>
        <taxon>Peloderinae</taxon>
        <taxon>Caenorhabditis</taxon>
    </lineage>
</organism>
<comment type="catalytic activity">
    <reaction evidence="1">
        <text>an S-(2-hydroxyacyl)glutathione + H2O = a 2-hydroxy carboxylate + glutathione + H(+)</text>
        <dbReference type="Rhea" id="RHEA:21864"/>
        <dbReference type="ChEBI" id="CHEBI:15377"/>
        <dbReference type="ChEBI" id="CHEBI:15378"/>
        <dbReference type="ChEBI" id="CHEBI:57925"/>
        <dbReference type="ChEBI" id="CHEBI:58896"/>
        <dbReference type="ChEBI" id="CHEBI:71261"/>
        <dbReference type="EC" id="3.1.2.6"/>
    </reaction>
</comment>
<feature type="domain" description="Metallo-beta-lactamase" evidence="10">
    <location>
        <begin position="24"/>
        <end position="188"/>
    </location>
</feature>
<keyword evidence="7" id="KW-0378">Hydrolase</keyword>
<dbReference type="Gene3D" id="3.60.15.10">
    <property type="entry name" value="Ribonuclease Z/Hydroxyacylglutathione hydrolase-like"/>
    <property type="match status" value="1"/>
</dbReference>
<dbReference type="PANTHER" id="PTHR11935">
    <property type="entry name" value="BETA LACTAMASE DOMAIN"/>
    <property type="match status" value="1"/>
</dbReference>
<dbReference type="Proteomes" id="UP000494206">
    <property type="component" value="Unassembled WGS sequence"/>
</dbReference>
<evidence type="ECO:0000256" key="2">
    <source>
        <dbReference type="ARBA" id="ARBA00001947"/>
    </source>
</evidence>
<evidence type="ECO:0000256" key="9">
    <source>
        <dbReference type="ARBA" id="ARBA00031044"/>
    </source>
</evidence>
<dbReference type="PANTHER" id="PTHR11935:SF94">
    <property type="entry name" value="TENZING NORGAY, ISOFORM C"/>
    <property type="match status" value="1"/>
</dbReference>
<name>A0A8S1ERL8_9PELO</name>
<dbReference type="Pfam" id="PF00753">
    <property type="entry name" value="Lactamase_B"/>
    <property type="match status" value="1"/>
</dbReference>
<dbReference type="HAMAP" id="MF_01374">
    <property type="entry name" value="Glyoxalase_2"/>
    <property type="match status" value="1"/>
</dbReference>
<evidence type="ECO:0000256" key="8">
    <source>
        <dbReference type="ARBA" id="ARBA00022833"/>
    </source>
</evidence>
<proteinExistence type="inferred from homology"/>
<evidence type="ECO:0000313" key="11">
    <source>
        <dbReference type="EMBL" id="CAB3403843.1"/>
    </source>
</evidence>
<evidence type="ECO:0000256" key="4">
    <source>
        <dbReference type="ARBA" id="ARBA00006759"/>
    </source>
</evidence>
<keyword evidence="12" id="KW-1185">Reference proteome</keyword>
<comment type="cofactor">
    <cofactor evidence="2">
        <name>Zn(2+)</name>
        <dbReference type="ChEBI" id="CHEBI:29105"/>
    </cofactor>
</comment>
<keyword evidence="6" id="KW-0479">Metal-binding</keyword>
<evidence type="ECO:0000256" key="3">
    <source>
        <dbReference type="ARBA" id="ARBA00004963"/>
    </source>
</evidence>
<evidence type="ECO:0000256" key="6">
    <source>
        <dbReference type="ARBA" id="ARBA00022723"/>
    </source>
</evidence>
<accession>A0A8S1ERL8</accession>
<dbReference type="SMART" id="SM00849">
    <property type="entry name" value="Lactamase_B"/>
    <property type="match status" value="1"/>
</dbReference>
<evidence type="ECO:0000256" key="5">
    <source>
        <dbReference type="ARBA" id="ARBA00011917"/>
    </source>
</evidence>
<dbReference type="OrthoDB" id="515692at2759"/>
<dbReference type="CDD" id="cd07723">
    <property type="entry name" value="hydroxyacylglutathione_hydrolase_MBL-fold"/>
    <property type="match status" value="1"/>
</dbReference>
<dbReference type="SUPFAM" id="SSF56281">
    <property type="entry name" value="Metallo-hydrolase/oxidoreductase"/>
    <property type="match status" value="1"/>
</dbReference>
<comment type="similarity">
    <text evidence="4">Belongs to the metallo-beta-lactamase superfamily. Glyoxalase II family.</text>
</comment>
<dbReference type="InterPro" id="IPR035680">
    <property type="entry name" value="Clx_II_MBL"/>
</dbReference>